<name>A0AAJ0FW81_9HYPO</name>
<protein>
    <submittedName>
        <fullName evidence="1">Uncharacterized protein</fullName>
    </submittedName>
</protein>
<reference evidence="1" key="1">
    <citation type="submission" date="2023-06" db="EMBL/GenBank/DDBJ databases">
        <title>Conoideocrella luteorostrata (Hypocreales: Clavicipitaceae), a potential biocontrol fungus for elongate hemlock scale in United States Christmas tree production areas.</title>
        <authorList>
            <person name="Barrett H."/>
            <person name="Lovett B."/>
            <person name="Macias A.M."/>
            <person name="Stajich J.E."/>
            <person name="Kasson M.T."/>
        </authorList>
    </citation>
    <scope>NUCLEOTIDE SEQUENCE</scope>
    <source>
        <strain evidence="1">ARSEF 14590</strain>
    </source>
</reference>
<keyword evidence="2" id="KW-1185">Reference proteome</keyword>
<organism evidence="1 2">
    <name type="scientific">Conoideocrella luteorostrata</name>
    <dbReference type="NCBI Taxonomy" id="1105319"/>
    <lineage>
        <taxon>Eukaryota</taxon>
        <taxon>Fungi</taxon>
        <taxon>Dikarya</taxon>
        <taxon>Ascomycota</taxon>
        <taxon>Pezizomycotina</taxon>
        <taxon>Sordariomycetes</taxon>
        <taxon>Hypocreomycetidae</taxon>
        <taxon>Hypocreales</taxon>
        <taxon>Clavicipitaceae</taxon>
        <taxon>Conoideocrella</taxon>
    </lineage>
</organism>
<sequence length="67" mass="7670">MSYRNDEDLNVYDDLTNVLWSGYQDGVSVDVTNYYRQPAGMLSNNERDIDNLGAQQYQVSDTQSETP</sequence>
<gene>
    <name evidence="1" type="ORF">QQS21_008192</name>
</gene>
<evidence type="ECO:0000313" key="1">
    <source>
        <dbReference type="EMBL" id="KAK2594089.1"/>
    </source>
</evidence>
<dbReference type="EMBL" id="JASWJB010000181">
    <property type="protein sequence ID" value="KAK2594089.1"/>
    <property type="molecule type" value="Genomic_DNA"/>
</dbReference>
<dbReference type="Proteomes" id="UP001251528">
    <property type="component" value="Unassembled WGS sequence"/>
</dbReference>
<evidence type="ECO:0000313" key="2">
    <source>
        <dbReference type="Proteomes" id="UP001251528"/>
    </source>
</evidence>
<proteinExistence type="predicted"/>
<accession>A0AAJ0FW81</accession>
<dbReference type="AlphaFoldDB" id="A0AAJ0FW81"/>
<comment type="caution">
    <text evidence="1">The sequence shown here is derived from an EMBL/GenBank/DDBJ whole genome shotgun (WGS) entry which is preliminary data.</text>
</comment>